<keyword evidence="3" id="KW-1185">Reference proteome</keyword>
<accession>A0A1M6NLN9</accession>
<proteinExistence type="predicted"/>
<dbReference type="EMBL" id="FRAM01000001">
    <property type="protein sequence ID" value="SHJ96600.1"/>
    <property type="molecule type" value="Genomic_DNA"/>
</dbReference>
<dbReference type="Proteomes" id="UP000184498">
    <property type="component" value="Unassembled WGS sequence"/>
</dbReference>
<dbReference type="InterPro" id="IPR019052">
    <property type="entry name" value="DUF2383"/>
</dbReference>
<dbReference type="RefSeq" id="WP_072996262.1">
    <property type="nucleotide sequence ID" value="NZ_FRAM01000001.1"/>
</dbReference>
<dbReference type="STRING" id="216903.SAMN05444371_0498"/>
<dbReference type="AlphaFoldDB" id="A0A1M6NLN9"/>
<dbReference type="OrthoDB" id="282393at2"/>
<feature type="domain" description="DUF2383" evidence="1">
    <location>
        <begin position="6"/>
        <end position="117"/>
    </location>
</feature>
<dbReference type="Gene3D" id="1.20.1260.10">
    <property type="match status" value="1"/>
</dbReference>
<dbReference type="Pfam" id="PF09537">
    <property type="entry name" value="DUF2383"/>
    <property type="match status" value="1"/>
</dbReference>
<dbReference type="InterPro" id="IPR011971">
    <property type="entry name" value="CHP02284"/>
</dbReference>
<evidence type="ECO:0000313" key="3">
    <source>
        <dbReference type="Proteomes" id="UP000184498"/>
    </source>
</evidence>
<evidence type="ECO:0000313" key="2">
    <source>
        <dbReference type="EMBL" id="SHJ96600.1"/>
    </source>
</evidence>
<protein>
    <recommendedName>
        <fullName evidence="1">DUF2383 domain-containing protein</fullName>
    </recommendedName>
</protein>
<reference evidence="3" key="1">
    <citation type="submission" date="2016-11" db="EMBL/GenBank/DDBJ databases">
        <authorList>
            <person name="Varghese N."/>
            <person name="Submissions S."/>
        </authorList>
    </citation>
    <scope>NUCLEOTIDE SEQUENCE [LARGE SCALE GENOMIC DNA]</scope>
    <source>
        <strain evidence="3">DSM 18016</strain>
    </source>
</reference>
<gene>
    <name evidence="2" type="ORF">SAMN05444371_0498</name>
</gene>
<sequence length="153" mass="17475">MENKKTIAVLNDLLNIVNDRMEGFEKVEGKIWEKNHDLQDNYEHMTSQTKVMKNELINLITERGGTPDDSTSLSGTLHRAWIDIKNSFLVDGMETYTLENVLFGENAAIQTYQEALDTGDLDKDSKEIVTEQLKKIKDASHEFKGILDNIKEN</sequence>
<organism evidence="2 3">
    <name type="scientific">Epilithonimonas mollis</name>
    <dbReference type="NCBI Taxonomy" id="216903"/>
    <lineage>
        <taxon>Bacteria</taxon>
        <taxon>Pseudomonadati</taxon>
        <taxon>Bacteroidota</taxon>
        <taxon>Flavobacteriia</taxon>
        <taxon>Flavobacteriales</taxon>
        <taxon>Weeksellaceae</taxon>
        <taxon>Chryseobacterium group</taxon>
        <taxon>Epilithonimonas</taxon>
    </lineage>
</organism>
<evidence type="ECO:0000259" key="1">
    <source>
        <dbReference type="Pfam" id="PF09537"/>
    </source>
</evidence>
<name>A0A1M6NLN9_9FLAO</name>
<dbReference type="NCBIfam" id="TIGR02284">
    <property type="entry name" value="PA2169 family four-helix-bundle protein"/>
    <property type="match status" value="1"/>
</dbReference>
<dbReference type="InterPro" id="IPR012347">
    <property type="entry name" value="Ferritin-like"/>
</dbReference>